<dbReference type="RefSeq" id="WP_274259721.1">
    <property type="nucleotide sequence ID" value="NZ_CP117884.1"/>
</dbReference>
<accession>A0ABY7WQ71</accession>
<evidence type="ECO:0000256" key="5">
    <source>
        <dbReference type="ARBA" id="ARBA00022598"/>
    </source>
</evidence>
<dbReference type="PROSITE" id="PS50975">
    <property type="entry name" value="ATP_GRASP"/>
    <property type="match status" value="1"/>
</dbReference>
<dbReference type="InterPro" id="IPR020559">
    <property type="entry name" value="PRibGlycinamide_synth_CS"/>
</dbReference>
<comment type="pathway">
    <text evidence="3 13">Purine metabolism; IMP biosynthesis via de novo pathway; N(1)-(5-phospho-D-ribosyl)glycinamide from 5-phospho-alpha-D-ribose 1-diphosphate: step 2/2.</text>
</comment>
<dbReference type="Gene3D" id="3.30.1490.20">
    <property type="entry name" value="ATP-grasp fold, A domain"/>
    <property type="match status" value="1"/>
</dbReference>
<name>A0ABY7WQ71_9LACO</name>
<dbReference type="EC" id="6.3.4.13" evidence="4 13"/>
<evidence type="ECO:0000256" key="11">
    <source>
        <dbReference type="ARBA" id="ARBA00042242"/>
    </source>
</evidence>
<evidence type="ECO:0000256" key="14">
    <source>
        <dbReference type="PROSITE-ProRule" id="PRU00409"/>
    </source>
</evidence>
<evidence type="ECO:0000259" key="15">
    <source>
        <dbReference type="PROSITE" id="PS50975"/>
    </source>
</evidence>
<dbReference type="Pfam" id="PF01071">
    <property type="entry name" value="GARS_A"/>
    <property type="match status" value="1"/>
</dbReference>
<dbReference type="SUPFAM" id="SSF52440">
    <property type="entry name" value="PreATP-grasp domain"/>
    <property type="match status" value="1"/>
</dbReference>
<dbReference type="InterPro" id="IPR011761">
    <property type="entry name" value="ATP-grasp"/>
</dbReference>
<dbReference type="EMBL" id="CP117884">
    <property type="protein sequence ID" value="WDF82337.1"/>
    <property type="molecule type" value="Genomic_DNA"/>
</dbReference>
<dbReference type="InterPro" id="IPR020561">
    <property type="entry name" value="PRibGlycinamid_synth_ATP-grasp"/>
</dbReference>
<keyword evidence="8 14" id="KW-0067">ATP-binding</keyword>
<dbReference type="InterPro" id="IPR020560">
    <property type="entry name" value="PRibGlycinamide_synth_C-dom"/>
</dbReference>
<dbReference type="InterPro" id="IPR020562">
    <property type="entry name" value="PRibGlycinamide_synth_N"/>
</dbReference>
<dbReference type="InterPro" id="IPR011054">
    <property type="entry name" value="Rudment_hybrid_motif"/>
</dbReference>
<dbReference type="SMART" id="SM01209">
    <property type="entry name" value="GARS_A"/>
    <property type="match status" value="1"/>
</dbReference>
<evidence type="ECO:0000256" key="13">
    <source>
        <dbReference type="HAMAP-Rule" id="MF_00138"/>
    </source>
</evidence>
<dbReference type="Gene3D" id="3.90.600.10">
    <property type="entry name" value="Phosphoribosylglycinamide synthetase, C-terminal domain"/>
    <property type="match status" value="1"/>
</dbReference>
<dbReference type="InterPro" id="IPR037123">
    <property type="entry name" value="PRibGlycinamide_synth_C_sf"/>
</dbReference>
<evidence type="ECO:0000256" key="1">
    <source>
        <dbReference type="ARBA" id="ARBA00001936"/>
    </source>
</evidence>
<dbReference type="InterPro" id="IPR016185">
    <property type="entry name" value="PreATP-grasp_dom_sf"/>
</dbReference>
<dbReference type="InterPro" id="IPR013815">
    <property type="entry name" value="ATP_grasp_subdomain_1"/>
</dbReference>
<dbReference type="Gene3D" id="3.30.470.20">
    <property type="entry name" value="ATP-grasp fold, B domain"/>
    <property type="match status" value="1"/>
</dbReference>
<dbReference type="GO" id="GO:0004637">
    <property type="term" value="F:phosphoribosylamine-glycine ligase activity"/>
    <property type="evidence" value="ECO:0007669"/>
    <property type="project" value="UniProtKB-EC"/>
</dbReference>
<dbReference type="SUPFAM" id="SSF56059">
    <property type="entry name" value="Glutathione synthetase ATP-binding domain-like"/>
    <property type="match status" value="1"/>
</dbReference>
<evidence type="ECO:0000256" key="7">
    <source>
        <dbReference type="ARBA" id="ARBA00022755"/>
    </source>
</evidence>
<dbReference type="Pfam" id="PF02844">
    <property type="entry name" value="GARS_N"/>
    <property type="match status" value="1"/>
</dbReference>
<keyword evidence="17" id="KW-1185">Reference proteome</keyword>
<protein>
    <recommendedName>
        <fullName evidence="4 13">Phosphoribosylamine--glycine ligase</fullName>
        <ecNumber evidence="4 13">6.3.4.13</ecNumber>
    </recommendedName>
    <alternativeName>
        <fullName evidence="13">GARS</fullName>
    </alternativeName>
    <alternativeName>
        <fullName evidence="11 13">Glycinamide ribonucleotide synthetase</fullName>
    </alternativeName>
    <alternativeName>
        <fullName evidence="12 13">Phosphoribosylglycinamide synthetase</fullName>
    </alternativeName>
</protein>
<evidence type="ECO:0000256" key="6">
    <source>
        <dbReference type="ARBA" id="ARBA00022741"/>
    </source>
</evidence>
<evidence type="ECO:0000313" key="16">
    <source>
        <dbReference type="EMBL" id="WDF82337.1"/>
    </source>
</evidence>
<keyword evidence="9" id="KW-0464">Manganese</keyword>
<keyword evidence="7 13" id="KW-0658">Purine biosynthesis</keyword>
<evidence type="ECO:0000256" key="12">
    <source>
        <dbReference type="ARBA" id="ARBA00042864"/>
    </source>
</evidence>
<evidence type="ECO:0000256" key="8">
    <source>
        <dbReference type="ARBA" id="ARBA00022840"/>
    </source>
</evidence>
<dbReference type="Gene3D" id="3.40.50.20">
    <property type="match status" value="1"/>
</dbReference>
<proteinExistence type="inferred from homology"/>
<dbReference type="Pfam" id="PF02843">
    <property type="entry name" value="GARS_C"/>
    <property type="match status" value="1"/>
</dbReference>
<evidence type="ECO:0000256" key="4">
    <source>
        <dbReference type="ARBA" id="ARBA00013255"/>
    </source>
</evidence>
<keyword evidence="5 13" id="KW-0436">Ligase</keyword>
<comment type="catalytic activity">
    <reaction evidence="13">
        <text>5-phospho-beta-D-ribosylamine + glycine + ATP = N(1)-(5-phospho-beta-D-ribosyl)glycinamide + ADP + phosphate + H(+)</text>
        <dbReference type="Rhea" id="RHEA:17453"/>
        <dbReference type="ChEBI" id="CHEBI:15378"/>
        <dbReference type="ChEBI" id="CHEBI:30616"/>
        <dbReference type="ChEBI" id="CHEBI:43474"/>
        <dbReference type="ChEBI" id="CHEBI:57305"/>
        <dbReference type="ChEBI" id="CHEBI:58681"/>
        <dbReference type="ChEBI" id="CHEBI:143788"/>
        <dbReference type="ChEBI" id="CHEBI:456216"/>
        <dbReference type="EC" id="6.3.4.13"/>
    </reaction>
</comment>
<organism evidence="16 17">
    <name type="scientific">Lacticaseibacillus pabuli</name>
    <dbReference type="NCBI Taxonomy" id="3025672"/>
    <lineage>
        <taxon>Bacteria</taxon>
        <taxon>Bacillati</taxon>
        <taxon>Bacillota</taxon>
        <taxon>Bacilli</taxon>
        <taxon>Lactobacillales</taxon>
        <taxon>Lactobacillaceae</taxon>
        <taxon>Lacticaseibacillus</taxon>
    </lineage>
</organism>
<dbReference type="PANTHER" id="PTHR43472:SF1">
    <property type="entry name" value="PHOSPHORIBOSYLAMINE--GLYCINE LIGASE, CHLOROPLASTIC"/>
    <property type="match status" value="1"/>
</dbReference>
<comment type="similarity">
    <text evidence="10 13">Belongs to the GARS family.</text>
</comment>
<dbReference type="SUPFAM" id="SSF51246">
    <property type="entry name" value="Rudiment single hybrid motif"/>
    <property type="match status" value="1"/>
</dbReference>
<evidence type="ECO:0000256" key="2">
    <source>
        <dbReference type="ARBA" id="ARBA00001946"/>
    </source>
</evidence>
<comment type="cofactor">
    <cofactor evidence="2">
        <name>Mg(2+)</name>
        <dbReference type="ChEBI" id="CHEBI:18420"/>
    </cofactor>
</comment>
<evidence type="ECO:0000256" key="10">
    <source>
        <dbReference type="ARBA" id="ARBA00038345"/>
    </source>
</evidence>
<dbReference type="HAMAP" id="MF_00138">
    <property type="entry name" value="GARS"/>
    <property type="match status" value="1"/>
</dbReference>
<evidence type="ECO:0000256" key="3">
    <source>
        <dbReference type="ARBA" id="ARBA00005174"/>
    </source>
</evidence>
<dbReference type="NCBIfam" id="TIGR00877">
    <property type="entry name" value="purD"/>
    <property type="match status" value="1"/>
</dbReference>
<dbReference type="PROSITE" id="PS00184">
    <property type="entry name" value="GARS"/>
    <property type="match status" value="1"/>
</dbReference>
<dbReference type="InterPro" id="IPR000115">
    <property type="entry name" value="PRibGlycinamide_synth"/>
</dbReference>
<keyword evidence="6 14" id="KW-0547">Nucleotide-binding</keyword>
<evidence type="ECO:0000313" key="17">
    <source>
        <dbReference type="Proteomes" id="UP001220377"/>
    </source>
</evidence>
<evidence type="ECO:0000256" key="9">
    <source>
        <dbReference type="ARBA" id="ARBA00023211"/>
    </source>
</evidence>
<comment type="cofactor">
    <cofactor evidence="1">
        <name>Mn(2+)</name>
        <dbReference type="ChEBI" id="CHEBI:29035"/>
    </cofactor>
</comment>
<dbReference type="PANTHER" id="PTHR43472">
    <property type="entry name" value="PHOSPHORIBOSYLAMINE--GLYCINE LIGASE"/>
    <property type="match status" value="1"/>
</dbReference>
<dbReference type="Proteomes" id="UP001220377">
    <property type="component" value="Chromosome"/>
</dbReference>
<gene>
    <name evidence="13 16" type="primary">purD</name>
    <name evidence="16" type="ORF">PQ472_10655</name>
</gene>
<feature type="domain" description="ATP-grasp" evidence="15">
    <location>
        <begin position="108"/>
        <end position="309"/>
    </location>
</feature>
<sequence>MVNVLIIGNGARESALGRAFLQSEAVTTVYVAPGNAGMPLIGLEPVAISASDFPALIDFARKNVSLTFVGPEVPLAGGVVDAFQAADLPVFGPTKQLAQLESSKTFAKQFMHAHNLPTARSEHVDNLADATAALADFGVPVVIKADGLAAGKGVTVAKDDDAAADAIADLYADHANAPVLIEEFLSGQEASVLAMFNGEKRVIFPLAQDHKRRFDADKGPNTGGMGAISPAPQFTQDEVAQAQSLVDQTLAGMTEAGLVGNGVLYIGLIFTADGPKILEYNLRFGDPETQVLMPQVTSDFYQLTVDLLAGKQPTLHLDGQSYCGVVAASPQYPHAEPATLPVITPNRQQRNYWYPANVTSNGGSLQTSGGRVFTVVGSGTDIAAACAQAYTRLQPLAGALTCRQDIGWHAITPN</sequence>
<reference evidence="16 17" key="1">
    <citation type="submission" date="2023-02" db="EMBL/GenBank/DDBJ databases">
        <title>Genome sequence of Lacticaseibacillus sp. KACC 23028.</title>
        <authorList>
            <person name="Kim S."/>
            <person name="Heo J."/>
            <person name="Kwon S.-W."/>
        </authorList>
    </citation>
    <scope>NUCLEOTIDE SEQUENCE [LARGE SCALE GENOMIC DNA]</scope>
    <source>
        <strain evidence="16 17">KACC 23028</strain>
    </source>
</reference>
<dbReference type="SMART" id="SM01210">
    <property type="entry name" value="GARS_C"/>
    <property type="match status" value="1"/>
</dbReference>